<accession>A0A926XVS1</accession>
<feature type="domain" description="Beta-lactamase-related" evidence="1">
    <location>
        <begin position="71"/>
        <end position="384"/>
    </location>
</feature>
<dbReference type="Gene3D" id="3.40.710.10">
    <property type="entry name" value="DD-peptidase/beta-lactamase superfamily"/>
    <property type="match status" value="1"/>
</dbReference>
<evidence type="ECO:0000313" key="3">
    <source>
        <dbReference type="Proteomes" id="UP000598820"/>
    </source>
</evidence>
<name>A0A926XVS1_9BACT</name>
<dbReference type="AlphaFoldDB" id="A0A926XVS1"/>
<evidence type="ECO:0000313" key="2">
    <source>
        <dbReference type="EMBL" id="MBD2701599.1"/>
    </source>
</evidence>
<dbReference type="InterPro" id="IPR012338">
    <property type="entry name" value="Beta-lactam/transpept-like"/>
</dbReference>
<dbReference type="PANTHER" id="PTHR46825:SF12">
    <property type="entry name" value="PENICILLIN-BINDING PROTEIN 4"/>
    <property type="match status" value="1"/>
</dbReference>
<sequence length="409" mass="44398">MPLKSLTSKIQPSVNNRLTSIFYLQFLAILLTTLSANGQRELALSSERIENKLIHITRSGADSGTYQTIYDRMRALNVPGVSIAVFDNGKISWAKAYGVSDKSQAKPVATSTLFQAASISKPVTSVATFRLIEKQALTLDEDVNLKLKRWKIPESPFSEKEKVTIRRIVSHTAGLSVHGFAGYNHTVKLPTVTQILDGTPPANSSPVRVKETPGEKESYSGGGFTVLQLLLEDVTGKPFGPLLEDLVLKPVGMKQSTFSLPLPSDQVSIAAKGYDERGNMVDGGYHLYPELAAAGLWTTPGDLAKFMLNVSDSYRADKGILKQETARQMLTKIPGAGGLGFGVDGTGETLRFRHSGGNAGFSCYAVAFAQTGRGVVIMTNSDNGTSLIHELVRAMAREYQWGPMWPRDN</sequence>
<gene>
    <name evidence="2" type="ORF">IC229_13190</name>
</gene>
<dbReference type="Proteomes" id="UP000598820">
    <property type="component" value="Unassembled WGS sequence"/>
</dbReference>
<dbReference type="PANTHER" id="PTHR46825">
    <property type="entry name" value="D-ALANYL-D-ALANINE-CARBOXYPEPTIDASE/ENDOPEPTIDASE AMPH"/>
    <property type="match status" value="1"/>
</dbReference>
<dbReference type="InterPro" id="IPR001466">
    <property type="entry name" value="Beta-lactam-related"/>
</dbReference>
<keyword evidence="3" id="KW-1185">Reference proteome</keyword>
<dbReference type="EMBL" id="JACWZY010000009">
    <property type="protein sequence ID" value="MBD2701599.1"/>
    <property type="molecule type" value="Genomic_DNA"/>
</dbReference>
<evidence type="ECO:0000259" key="1">
    <source>
        <dbReference type="Pfam" id="PF00144"/>
    </source>
</evidence>
<dbReference type="InterPro" id="IPR050491">
    <property type="entry name" value="AmpC-like"/>
</dbReference>
<dbReference type="RefSeq" id="WP_190887450.1">
    <property type="nucleotide sequence ID" value="NZ_JACWZY010000009.1"/>
</dbReference>
<dbReference type="SUPFAM" id="SSF56601">
    <property type="entry name" value="beta-lactamase/transpeptidase-like"/>
    <property type="match status" value="1"/>
</dbReference>
<comment type="caution">
    <text evidence="2">The sequence shown here is derived from an EMBL/GenBank/DDBJ whole genome shotgun (WGS) entry which is preliminary data.</text>
</comment>
<organism evidence="2 3">
    <name type="scientific">Spirosoma profusum</name>
    <dbReference type="NCBI Taxonomy" id="2771354"/>
    <lineage>
        <taxon>Bacteria</taxon>
        <taxon>Pseudomonadati</taxon>
        <taxon>Bacteroidota</taxon>
        <taxon>Cytophagia</taxon>
        <taxon>Cytophagales</taxon>
        <taxon>Cytophagaceae</taxon>
        <taxon>Spirosoma</taxon>
    </lineage>
</organism>
<protein>
    <submittedName>
        <fullName evidence="2">Beta-lactamase family protein</fullName>
    </submittedName>
</protein>
<dbReference type="Pfam" id="PF00144">
    <property type="entry name" value="Beta-lactamase"/>
    <property type="match status" value="1"/>
</dbReference>
<reference evidence="2" key="1">
    <citation type="submission" date="2020-09" db="EMBL/GenBank/DDBJ databases">
        <authorList>
            <person name="Kim M.K."/>
        </authorList>
    </citation>
    <scope>NUCLEOTIDE SEQUENCE</scope>
    <source>
        <strain evidence="2">BT702</strain>
    </source>
</reference>
<proteinExistence type="predicted"/>